<dbReference type="InterPro" id="IPR011006">
    <property type="entry name" value="CheY-like_superfamily"/>
</dbReference>
<dbReference type="InterPro" id="IPR036388">
    <property type="entry name" value="WH-like_DNA-bd_sf"/>
</dbReference>
<dbReference type="Pfam" id="PF00072">
    <property type="entry name" value="Response_reg"/>
    <property type="match status" value="1"/>
</dbReference>
<feature type="region of interest" description="Disordered" evidence="8">
    <location>
        <begin position="1"/>
        <end position="20"/>
    </location>
</feature>
<evidence type="ECO:0000256" key="3">
    <source>
        <dbReference type="ARBA" id="ARBA00023015"/>
    </source>
</evidence>
<feature type="domain" description="OmpR/PhoB-type" evidence="10">
    <location>
        <begin position="145"/>
        <end position="239"/>
    </location>
</feature>
<evidence type="ECO:0000259" key="10">
    <source>
        <dbReference type="PROSITE" id="PS51755"/>
    </source>
</evidence>
<keyword evidence="12" id="KW-1185">Reference proteome</keyword>
<dbReference type="GO" id="GO:0000156">
    <property type="term" value="F:phosphorelay response regulator activity"/>
    <property type="evidence" value="ECO:0007669"/>
    <property type="project" value="TreeGrafter"/>
</dbReference>
<dbReference type="SUPFAM" id="SSF46894">
    <property type="entry name" value="C-terminal effector domain of the bipartite response regulators"/>
    <property type="match status" value="1"/>
</dbReference>
<evidence type="ECO:0000256" key="1">
    <source>
        <dbReference type="ARBA" id="ARBA00022553"/>
    </source>
</evidence>
<dbReference type="GO" id="GO:0005829">
    <property type="term" value="C:cytosol"/>
    <property type="evidence" value="ECO:0007669"/>
    <property type="project" value="TreeGrafter"/>
</dbReference>
<evidence type="ECO:0000256" key="4">
    <source>
        <dbReference type="ARBA" id="ARBA00023125"/>
    </source>
</evidence>
<dbReference type="Proteomes" id="UP000017819">
    <property type="component" value="Unassembled WGS sequence"/>
</dbReference>
<organism evidence="11 12">
    <name type="scientific">Lutibaculum baratangense AMV1</name>
    <dbReference type="NCBI Taxonomy" id="631454"/>
    <lineage>
        <taxon>Bacteria</taxon>
        <taxon>Pseudomonadati</taxon>
        <taxon>Pseudomonadota</taxon>
        <taxon>Alphaproteobacteria</taxon>
        <taxon>Hyphomicrobiales</taxon>
        <taxon>Tepidamorphaceae</taxon>
        <taxon>Lutibaculum</taxon>
    </lineage>
</organism>
<evidence type="ECO:0000313" key="12">
    <source>
        <dbReference type="Proteomes" id="UP000017819"/>
    </source>
</evidence>
<dbReference type="STRING" id="631454.N177_3275"/>
<dbReference type="Pfam" id="PF00486">
    <property type="entry name" value="Trans_reg_C"/>
    <property type="match status" value="1"/>
</dbReference>
<dbReference type="SUPFAM" id="SSF52172">
    <property type="entry name" value="CheY-like"/>
    <property type="match status" value="1"/>
</dbReference>
<dbReference type="CDD" id="cd00383">
    <property type="entry name" value="trans_reg_C"/>
    <property type="match status" value="1"/>
</dbReference>
<gene>
    <name evidence="11" type="ORF">N177_3275</name>
</gene>
<evidence type="ECO:0000256" key="6">
    <source>
        <dbReference type="PROSITE-ProRule" id="PRU00169"/>
    </source>
</evidence>
<keyword evidence="1 6" id="KW-0597">Phosphoprotein</keyword>
<dbReference type="GO" id="GO:0006355">
    <property type="term" value="P:regulation of DNA-templated transcription"/>
    <property type="evidence" value="ECO:0007669"/>
    <property type="project" value="InterPro"/>
</dbReference>
<dbReference type="PROSITE" id="PS50110">
    <property type="entry name" value="RESPONSE_REGULATORY"/>
    <property type="match status" value="1"/>
</dbReference>
<evidence type="ECO:0000256" key="2">
    <source>
        <dbReference type="ARBA" id="ARBA00023012"/>
    </source>
</evidence>
<reference evidence="11 12" key="1">
    <citation type="journal article" date="2014" name="Genome Announc.">
        <title>Draft Genome Sequence of Lutibaculum baratangense Strain AMV1T, Isolated from a Mud Volcano in Andamans, India.</title>
        <authorList>
            <person name="Singh A."/>
            <person name="Sreenivas A."/>
            <person name="Sathyanarayana Reddy G."/>
            <person name="Pinnaka A.K."/>
            <person name="Shivaji S."/>
        </authorList>
    </citation>
    <scope>NUCLEOTIDE SEQUENCE [LARGE SCALE GENOMIC DNA]</scope>
    <source>
        <strain evidence="11 12">AMV1</strain>
    </source>
</reference>
<dbReference type="AlphaFoldDB" id="V4QTV5"/>
<dbReference type="InterPro" id="IPR016032">
    <property type="entry name" value="Sig_transdc_resp-reg_C-effctor"/>
</dbReference>
<dbReference type="GO" id="GO:0032993">
    <property type="term" value="C:protein-DNA complex"/>
    <property type="evidence" value="ECO:0007669"/>
    <property type="project" value="TreeGrafter"/>
</dbReference>
<dbReference type="PANTHER" id="PTHR48111:SF4">
    <property type="entry name" value="DNA-BINDING DUAL TRANSCRIPTIONAL REGULATOR OMPR"/>
    <property type="match status" value="1"/>
</dbReference>
<sequence>MSGTLPVAQGGAPPDDEAPHLLVVDDDGRIRKLLSRYLSGNGYRVTTAEDAAEARRRMQGLVFDLIVLDLMLPGESGLSFALSTRQVSDIPILMLTARSETEHRIEGLEAGADDYLSKPFEPRELLLRIASVLRRRSGGEEREDGETVTFGPFRFHTGRAELKCRGQLVRLTERERELLQLFASRPRETISRLELAASANGSERAVDVQMNRLRRKIELDPANPVHLQTVRGIGYRLQVD</sequence>
<keyword evidence="2" id="KW-0902">Two-component regulatory system</keyword>
<keyword evidence="3" id="KW-0805">Transcription regulation</keyword>
<dbReference type="FunFam" id="3.40.50.2300:FF:000001">
    <property type="entry name" value="DNA-binding response regulator PhoB"/>
    <property type="match status" value="1"/>
</dbReference>
<dbReference type="OrthoDB" id="9784252at2"/>
<feature type="domain" description="Response regulatory" evidence="9">
    <location>
        <begin position="20"/>
        <end position="133"/>
    </location>
</feature>
<dbReference type="GO" id="GO:0000976">
    <property type="term" value="F:transcription cis-regulatory region binding"/>
    <property type="evidence" value="ECO:0007669"/>
    <property type="project" value="TreeGrafter"/>
</dbReference>
<feature type="modified residue" description="4-aspartylphosphate" evidence="6">
    <location>
        <position position="69"/>
    </location>
</feature>
<dbReference type="eggNOG" id="COG0745">
    <property type="taxonomic scope" value="Bacteria"/>
</dbReference>
<dbReference type="SMART" id="SM00862">
    <property type="entry name" value="Trans_reg_C"/>
    <property type="match status" value="1"/>
</dbReference>
<dbReference type="PATRIC" id="fig|631454.5.peg.3235"/>
<proteinExistence type="predicted"/>
<keyword evidence="5" id="KW-0804">Transcription</keyword>
<comment type="caution">
    <text evidence="11">The sequence shown here is derived from an EMBL/GenBank/DDBJ whole genome shotgun (WGS) entry which is preliminary data.</text>
</comment>
<dbReference type="Gene3D" id="1.10.10.10">
    <property type="entry name" value="Winged helix-like DNA-binding domain superfamily/Winged helix DNA-binding domain"/>
    <property type="match status" value="1"/>
</dbReference>
<dbReference type="InterPro" id="IPR001789">
    <property type="entry name" value="Sig_transdc_resp-reg_receiver"/>
</dbReference>
<evidence type="ECO:0000259" key="9">
    <source>
        <dbReference type="PROSITE" id="PS50110"/>
    </source>
</evidence>
<protein>
    <submittedName>
        <fullName evidence="11">DNA-binding response regulator PetR</fullName>
    </submittedName>
</protein>
<dbReference type="RefSeq" id="WP_023433394.1">
    <property type="nucleotide sequence ID" value="NZ_AWXZ01000039.1"/>
</dbReference>
<dbReference type="SMART" id="SM00448">
    <property type="entry name" value="REC"/>
    <property type="match status" value="1"/>
</dbReference>
<dbReference type="PROSITE" id="PS51755">
    <property type="entry name" value="OMPR_PHOB"/>
    <property type="match status" value="1"/>
</dbReference>
<dbReference type="InterPro" id="IPR039420">
    <property type="entry name" value="WalR-like"/>
</dbReference>
<evidence type="ECO:0000256" key="7">
    <source>
        <dbReference type="PROSITE-ProRule" id="PRU01091"/>
    </source>
</evidence>
<evidence type="ECO:0000256" key="8">
    <source>
        <dbReference type="SAM" id="MobiDB-lite"/>
    </source>
</evidence>
<dbReference type="EMBL" id="AWXZ01000039">
    <property type="protein sequence ID" value="ESR23207.1"/>
    <property type="molecule type" value="Genomic_DNA"/>
</dbReference>
<feature type="DNA-binding region" description="OmpR/PhoB-type" evidence="7">
    <location>
        <begin position="145"/>
        <end position="239"/>
    </location>
</feature>
<accession>V4QTV5</accession>
<keyword evidence="4 7" id="KW-0238">DNA-binding</keyword>
<dbReference type="Gene3D" id="6.10.250.690">
    <property type="match status" value="1"/>
</dbReference>
<evidence type="ECO:0000313" key="11">
    <source>
        <dbReference type="EMBL" id="ESR23207.1"/>
    </source>
</evidence>
<dbReference type="CDD" id="cd17574">
    <property type="entry name" value="REC_OmpR"/>
    <property type="match status" value="1"/>
</dbReference>
<dbReference type="InterPro" id="IPR001867">
    <property type="entry name" value="OmpR/PhoB-type_DNA-bd"/>
</dbReference>
<evidence type="ECO:0000256" key="5">
    <source>
        <dbReference type="ARBA" id="ARBA00023163"/>
    </source>
</evidence>
<dbReference type="Gene3D" id="3.40.50.2300">
    <property type="match status" value="1"/>
</dbReference>
<dbReference type="PANTHER" id="PTHR48111">
    <property type="entry name" value="REGULATOR OF RPOS"/>
    <property type="match status" value="1"/>
</dbReference>
<name>V4QTV5_9HYPH</name>